<evidence type="ECO:0000256" key="3">
    <source>
        <dbReference type="ARBA" id="ARBA00023125"/>
    </source>
</evidence>
<proteinExistence type="predicted"/>
<dbReference type="GO" id="GO:0003700">
    <property type="term" value="F:DNA-binding transcription factor activity"/>
    <property type="evidence" value="ECO:0007669"/>
    <property type="project" value="InterPro"/>
</dbReference>
<sequence>MQNPQERGMTTAALGRLVDYSTQQVRDLERLGVLPTAERGANGYRRYRTPHALALRAYRALATALGPVPARRLMPALIGGSVEHAAERIDDLHADLALERSRVRAALRGLEDAVAEADDPFVEDDAMAIGELAQALGVRSSALRHWEREGLVRPLRRAGSVRSYDSAAITEARIAAALRSGGYGIPAVSRIIDEVRAHGDTEQVQRILAERLADLTRRSVALLGAAGHLHALLTERLAEEEGSSLTPAPGAAPGPQGSADSRRAGR</sequence>
<evidence type="ECO:0000313" key="7">
    <source>
        <dbReference type="EMBL" id="KJL25726.1"/>
    </source>
</evidence>
<evidence type="ECO:0000256" key="4">
    <source>
        <dbReference type="ARBA" id="ARBA00023163"/>
    </source>
</evidence>
<feature type="compositionally biased region" description="Low complexity" evidence="5">
    <location>
        <begin position="243"/>
        <end position="259"/>
    </location>
</feature>
<dbReference type="GO" id="GO:0003677">
    <property type="term" value="F:DNA binding"/>
    <property type="evidence" value="ECO:0007669"/>
    <property type="project" value="UniProtKB-KW"/>
</dbReference>
<dbReference type="EMBL" id="JYIV01000015">
    <property type="protein sequence ID" value="KJL25726.1"/>
    <property type="molecule type" value="Genomic_DNA"/>
</dbReference>
<comment type="caution">
    <text evidence="7">The sequence shown here is derived from an EMBL/GenBank/DDBJ whole genome shotgun (WGS) entry which is preliminary data.</text>
</comment>
<dbReference type="InterPro" id="IPR009061">
    <property type="entry name" value="DNA-bd_dom_put_sf"/>
</dbReference>
<keyword evidence="1" id="KW-0678">Repressor</keyword>
<protein>
    <submittedName>
        <fullName evidence="7">Zinc-responsive transcriptional regulator</fullName>
    </submittedName>
</protein>
<reference evidence="7 8" key="1">
    <citation type="submission" date="2015-02" db="EMBL/GenBank/DDBJ databases">
        <title>Draft genome sequences of ten Microbacterium spp. with emphasis on heavy metal contaminated environments.</title>
        <authorList>
            <person name="Corretto E."/>
        </authorList>
    </citation>
    <scope>NUCLEOTIDE SEQUENCE [LARGE SCALE GENOMIC DNA]</scope>
    <source>
        <strain evidence="7 8">BEL163</strain>
    </source>
</reference>
<dbReference type="Pfam" id="PF13411">
    <property type="entry name" value="MerR_1"/>
    <property type="match status" value="1"/>
</dbReference>
<evidence type="ECO:0000256" key="5">
    <source>
        <dbReference type="SAM" id="MobiDB-lite"/>
    </source>
</evidence>
<dbReference type="AlphaFoldDB" id="A0A0F0L2K3"/>
<dbReference type="Proteomes" id="UP000033725">
    <property type="component" value="Unassembled WGS sequence"/>
</dbReference>
<dbReference type="PROSITE" id="PS50937">
    <property type="entry name" value="HTH_MERR_2"/>
    <property type="match status" value="1"/>
</dbReference>
<dbReference type="PANTHER" id="PTHR30204">
    <property type="entry name" value="REDOX-CYCLING DRUG-SENSING TRANSCRIPTIONAL ACTIVATOR SOXR"/>
    <property type="match status" value="1"/>
</dbReference>
<accession>A0A0F0L2K3</accession>
<dbReference type="InterPro" id="IPR047057">
    <property type="entry name" value="MerR_fam"/>
</dbReference>
<evidence type="ECO:0000313" key="8">
    <source>
        <dbReference type="Proteomes" id="UP000033725"/>
    </source>
</evidence>
<keyword evidence="4" id="KW-0804">Transcription</keyword>
<dbReference type="PANTHER" id="PTHR30204:SF69">
    <property type="entry name" value="MERR-FAMILY TRANSCRIPTIONAL REGULATOR"/>
    <property type="match status" value="1"/>
</dbReference>
<keyword evidence="3" id="KW-0238">DNA-binding</keyword>
<evidence type="ECO:0000256" key="1">
    <source>
        <dbReference type="ARBA" id="ARBA00022491"/>
    </source>
</evidence>
<gene>
    <name evidence="7" type="ORF">RN51_00520</name>
</gene>
<dbReference type="InterPro" id="IPR000551">
    <property type="entry name" value="MerR-type_HTH_dom"/>
</dbReference>
<feature type="region of interest" description="Disordered" evidence="5">
    <location>
        <begin position="238"/>
        <end position="266"/>
    </location>
</feature>
<organism evidence="7 8">
    <name type="scientific">Microbacterium oxydans</name>
    <dbReference type="NCBI Taxonomy" id="82380"/>
    <lineage>
        <taxon>Bacteria</taxon>
        <taxon>Bacillati</taxon>
        <taxon>Actinomycetota</taxon>
        <taxon>Actinomycetes</taxon>
        <taxon>Micrococcales</taxon>
        <taxon>Microbacteriaceae</taxon>
        <taxon>Microbacterium</taxon>
    </lineage>
</organism>
<feature type="domain" description="HTH merR-type" evidence="6">
    <location>
        <begin position="126"/>
        <end position="194"/>
    </location>
</feature>
<dbReference type="SMART" id="SM00422">
    <property type="entry name" value="HTH_MERR"/>
    <property type="match status" value="2"/>
</dbReference>
<evidence type="ECO:0000259" key="6">
    <source>
        <dbReference type="PROSITE" id="PS50937"/>
    </source>
</evidence>
<dbReference type="Gene3D" id="1.10.1660.10">
    <property type="match status" value="2"/>
</dbReference>
<keyword evidence="2" id="KW-0805">Transcription regulation</keyword>
<dbReference type="SUPFAM" id="SSF46955">
    <property type="entry name" value="Putative DNA-binding domain"/>
    <property type="match status" value="2"/>
</dbReference>
<evidence type="ECO:0000256" key="2">
    <source>
        <dbReference type="ARBA" id="ARBA00023015"/>
    </source>
</evidence>
<name>A0A0F0L2K3_9MICO</name>